<dbReference type="AlphaFoldDB" id="A0A0D2BRT8"/>
<dbReference type="HOGENOM" id="CLU_008964_7_3_1"/>
<proteinExistence type="predicted"/>
<evidence type="ECO:0000313" key="4">
    <source>
        <dbReference type="Proteomes" id="UP000054466"/>
    </source>
</evidence>
<dbReference type="Gene3D" id="3.40.50.300">
    <property type="entry name" value="P-loop containing nucleotide triphosphate hydrolases"/>
    <property type="match status" value="1"/>
</dbReference>
<dbReference type="InterPro" id="IPR027417">
    <property type="entry name" value="P-loop_NTPase"/>
</dbReference>
<feature type="region of interest" description="Disordered" evidence="1">
    <location>
        <begin position="637"/>
        <end position="702"/>
    </location>
</feature>
<dbReference type="STRING" id="569365.A0A0D2BRT8"/>
<dbReference type="Proteomes" id="UP000054466">
    <property type="component" value="Unassembled WGS sequence"/>
</dbReference>
<keyword evidence="4" id="KW-1185">Reference proteome</keyword>
<organism evidence="3 4">
    <name type="scientific">Cladophialophora immunda</name>
    <dbReference type="NCBI Taxonomy" id="569365"/>
    <lineage>
        <taxon>Eukaryota</taxon>
        <taxon>Fungi</taxon>
        <taxon>Dikarya</taxon>
        <taxon>Ascomycota</taxon>
        <taxon>Pezizomycotina</taxon>
        <taxon>Eurotiomycetes</taxon>
        <taxon>Chaetothyriomycetidae</taxon>
        <taxon>Chaetothyriales</taxon>
        <taxon>Herpotrichiellaceae</taxon>
        <taxon>Cladophialophora</taxon>
    </lineage>
</organism>
<dbReference type="VEuPathDB" id="FungiDB:PV07_12789"/>
<feature type="domain" description="GED" evidence="2">
    <location>
        <begin position="517"/>
        <end position="608"/>
    </location>
</feature>
<evidence type="ECO:0000256" key="1">
    <source>
        <dbReference type="SAM" id="MobiDB-lite"/>
    </source>
</evidence>
<evidence type="ECO:0000259" key="2">
    <source>
        <dbReference type="PROSITE" id="PS51388"/>
    </source>
</evidence>
<evidence type="ECO:0000313" key="3">
    <source>
        <dbReference type="EMBL" id="KIW21783.1"/>
    </source>
</evidence>
<sequence>MVDELHAQSSVLERDLNLPQVIVAGDRPTAAASLIEALIGVVYPETNDKVGAALPTHVVLRYSEQEEVNVFVERSVGRNGSGTGADSPPARRNAQLSLPSPATADAGALEWRPDERGISPEEILGIKLLSDDRPDFSFVHVPHLGSDASHRRYRNPPIAPHSRNPHGAVFILVTSTGVGEAARLAAAQYARKCDPRGRRTLLVLTAPRARGDNDPAWNPPGPHGDLHVEPETGVEWQPEIYRLDPSLDNTAQAAVRADVVTWATRLVVAELDALTYYVEQNALRCEQMLERLDERSRAELVCVVKEISEMLVAATHELCQVVRLEYDPFIRSLHHQGEEQLQHIPFQRPQRQSCLWDRQPLWTNVDLMQDPVFPEPVPLEHFTELYSQCADKLVNLIELFLERVWAMAERMVDVTLHGFPGGDLVTINAIREHIVTPAMGNLHGGVRGMARQIMDSFRAASAMTYDVYFKELMLKWKNMQFRKAMSQSFQAERRHSPHLSVDVEDWLAHRAACPVLLMDVRSYLRIYFQAKIDKVVNGLIPLVIEHGILEKLPSILTATDVKSLPDEIIAAVSLRRRIGGQSRIAVAGELSNMSAAQTILSKLPTPSEGNDDVEDLKVDDLDRTADAGIMETTVTARAENEEGDGSNSSFAGHEENMSFEIISHPQPPLVPKAAAEDDARRSPSPLSLSGDDVKPRHASTSI</sequence>
<dbReference type="RefSeq" id="XP_016241999.1">
    <property type="nucleotide sequence ID" value="XM_016400355.1"/>
</dbReference>
<dbReference type="InterPro" id="IPR020850">
    <property type="entry name" value="GED_dom"/>
</dbReference>
<gene>
    <name evidence="3" type="ORF">PV07_12789</name>
</gene>
<reference evidence="3 4" key="1">
    <citation type="submission" date="2015-01" db="EMBL/GenBank/DDBJ databases">
        <title>The Genome Sequence of Cladophialophora immunda CBS83496.</title>
        <authorList>
            <consortium name="The Broad Institute Genomics Platform"/>
            <person name="Cuomo C."/>
            <person name="de Hoog S."/>
            <person name="Gorbushina A."/>
            <person name="Stielow B."/>
            <person name="Teixiera M."/>
            <person name="Abouelleil A."/>
            <person name="Chapman S.B."/>
            <person name="Priest M."/>
            <person name="Young S.K."/>
            <person name="Wortman J."/>
            <person name="Nusbaum C."/>
            <person name="Birren B."/>
        </authorList>
    </citation>
    <scope>NUCLEOTIDE SEQUENCE [LARGE SCALE GENOMIC DNA]</scope>
    <source>
        <strain evidence="3 4">CBS 83496</strain>
    </source>
</reference>
<dbReference type="GeneID" id="27351983"/>
<accession>A0A0D2BRT8</accession>
<protein>
    <recommendedName>
        <fullName evidence="2">GED domain-containing protein</fullName>
    </recommendedName>
</protein>
<dbReference type="EMBL" id="KN847185">
    <property type="protein sequence ID" value="KIW21783.1"/>
    <property type="molecule type" value="Genomic_DNA"/>
</dbReference>
<name>A0A0D2BRT8_9EURO</name>
<feature type="region of interest" description="Disordered" evidence="1">
    <location>
        <begin position="76"/>
        <end position="99"/>
    </location>
</feature>
<dbReference type="PROSITE" id="PS51388">
    <property type="entry name" value="GED"/>
    <property type="match status" value="1"/>
</dbReference>